<evidence type="ECO:0000256" key="4">
    <source>
        <dbReference type="ARBA" id="ARBA00022490"/>
    </source>
</evidence>
<evidence type="ECO:0000259" key="18">
    <source>
        <dbReference type="PROSITE" id="PS50135"/>
    </source>
</evidence>
<feature type="compositionally biased region" description="Polar residues" evidence="15">
    <location>
        <begin position="3874"/>
        <end position="3887"/>
    </location>
</feature>
<keyword evidence="11" id="KW-0009">Actin-binding</keyword>
<dbReference type="CDD" id="cd00176">
    <property type="entry name" value="SPEC"/>
    <property type="match status" value="2"/>
</dbReference>
<feature type="coiled-coil region" evidence="14">
    <location>
        <begin position="4608"/>
        <end position="4635"/>
    </location>
</feature>
<evidence type="ECO:0000256" key="11">
    <source>
        <dbReference type="ARBA" id="ARBA00023203"/>
    </source>
</evidence>
<evidence type="ECO:0000313" key="20">
    <source>
        <dbReference type="WBParaSite" id="SRDH1_11850.5"/>
    </source>
</evidence>
<dbReference type="SUPFAM" id="SSF47576">
    <property type="entry name" value="Calponin-homology domain, CH-domain"/>
    <property type="match status" value="1"/>
</dbReference>
<evidence type="ECO:0000256" key="13">
    <source>
        <dbReference type="PROSITE-ProRule" id="PRU00228"/>
    </source>
</evidence>
<dbReference type="SMART" id="SM00456">
    <property type="entry name" value="WW"/>
    <property type="match status" value="1"/>
</dbReference>
<dbReference type="Gene3D" id="3.30.60.90">
    <property type="match status" value="1"/>
</dbReference>
<feature type="region of interest" description="Disordered" evidence="15">
    <location>
        <begin position="991"/>
        <end position="1011"/>
    </location>
</feature>
<dbReference type="GO" id="GO:0045202">
    <property type="term" value="C:synapse"/>
    <property type="evidence" value="ECO:0007669"/>
    <property type="project" value="GOC"/>
</dbReference>
<feature type="region of interest" description="Disordered" evidence="15">
    <location>
        <begin position="3810"/>
        <end position="3944"/>
    </location>
</feature>
<keyword evidence="7 13" id="KW-0863">Zinc-finger</keyword>
<dbReference type="SUPFAM" id="SSF57850">
    <property type="entry name" value="RING/U-box"/>
    <property type="match status" value="1"/>
</dbReference>
<feature type="compositionally biased region" description="Polar residues" evidence="15">
    <location>
        <begin position="3934"/>
        <end position="3944"/>
    </location>
</feature>
<evidence type="ECO:0000256" key="6">
    <source>
        <dbReference type="ARBA" id="ARBA00022737"/>
    </source>
</evidence>
<feature type="region of interest" description="Disordered" evidence="15">
    <location>
        <begin position="4222"/>
        <end position="4277"/>
    </location>
</feature>
<dbReference type="Gene3D" id="1.20.58.60">
    <property type="match status" value="4"/>
</dbReference>
<evidence type="ECO:0000259" key="17">
    <source>
        <dbReference type="PROSITE" id="PS50021"/>
    </source>
</evidence>
<evidence type="ECO:0000256" key="12">
    <source>
        <dbReference type="ARBA" id="ARBA00023212"/>
    </source>
</evidence>
<accession>A0AA85EK45</accession>
<dbReference type="PROSITE" id="PS50135">
    <property type="entry name" value="ZF_ZZ_2"/>
    <property type="match status" value="1"/>
</dbReference>
<dbReference type="PROSITE" id="PS50020">
    <property type="entry name" value="WW_DOMAIN_2"/>
    <property type="match status" value="1"/>
</dbReference>
<dbReference type="InterPro" id="IPR050774">
    <property type="entry name" value="KCMF1/Dystrophin"/>
</dbReference>
<dbReference type="CDD" id="cd16242">
    <property type="entry name" value="EFh_DMD_like"/>
    <property type="match status" value="1"/>
</dbReference>
<dbReference type="InterPro" id="IPR015154">
    <property type="entry name" value="EF-hand_dom_typ2"/>
</dbReference>
<dbReference type="Pfam" id="PF09069">
    <property type="entry name" value="EF-hand_3"/>
    <property type="match status" value="1"/>
</dbReference>
<feature type="compositionally biased region" description="Low complexity" evidence="15">
    <location>
        <begin position="3890"/>
        <end position="3910"/>
    </location>
</feature>
<evidence type="ECO:0000256" key="5">
    <source>
        <dbReference type="ARBA" id="ARBA00022723"/>
    </source>
</evidence>
<dbReference type="SMART" id="SM00033">
    <property type="entry name" value="CH"/>
    <property type="match status" value="1"/>
</dbReference>
<dbReference type="InterPro" id="IPR018159">
    <property type="entry name" value="Spectrin/alpha-actinin"/>
</dbReference>
<dbReference type="InterPro" id="IPR001715">
    <property type="entry name" value="CH_dom"/>
</dbReference>
<feature type="compositionally biased region" description="Polar residues" evidence="15">
    <location>
        <begin position="4336"/>
        <end position="4357"/>
    </location>
</feature>
<evidence type="ECO:0000256" key="8">
    <source>
        <dbReference type="ARBA" id="ARBA00022833"/>
    </source>
</evidence>
<dbReference type="GO" id="GO:0005737">
    <property type="term" value="C:cytoplasm"/>
    <property type="evidence" value="ECO:0007669"/>
    <property type="project" value="UniProtKB-ARBA"/>
</dbReference>
<dbReference type="PANTHER" id="PTHR12268">
    <property type="entry name" value="E3 UBIQUITIN-PROTEIN LIGASE KCMF1"/>
    <property type="match status" value="1"/>
</dbReference>
<evidence type="ECO:0000256" key="10">
    <source>
        <dbReference type="ARBA" id="ARBA00023136"/>
    </source>
</evidence>
<evidence type="ECO:0000256" key="14">
    <source>
        <dbReference type="SAM" id="Coils"/>
    </source>
</evidence>
<dbReference type="Pfam" id="PF00569">
    <property type="entry name" value="ZZ"/>
    <property type="match status" value="1"/>
</dbReference>
<reference evidence="20" key="2">
    <citation type="submission" date="2023-11" db="UniProtKB">
        <authorList>
            <consortium name="WormBaseParasite"/>
        </authorList>
    </citation>
    <scope>IDENTIFICATION</scope>
</reference>
<dbReference type="Gene3D" id="6.10.140.70">
    <property type="match status" value="1"/>
</dbReference>
<evidence type="ECO:0000256" key="15">
    <source>
        <dbReference type="SAM" id="MobiDB-lite"/>
    </source>
</evidence>
<dbReference type="SMART" id="SM00150">
    <property type="entry name" value="SPEC"/>
    <property type="match status" value="3"/>
</dbReference>
<feature type="domain" description="Calponin-homology (CH)" evidence="17">
    <location>
        <begin position="204"/>
        <end position="309"/>
    </location>
</feature>
<dbReference type="GO" id="GO:0042383">
    <property type="term" value="C:sarcolemma"/>
    <property type="evidence" value="ECO:0007669"/>
    <property type="project" value="UniProtKB-SubCell"/>
</dbReference>
<feature type="compositionally biased region" description="Basic and acidic residues" evidence="15">
    <location>
        <begin position="4889"/>
        <end position="4898"/>
    </location>
</feature>
<feature type="region of interest" description="Disordered" evidence="15">
    <location>
        <begin position="2453"/>
        <end position="2481"/>
    </location>
</feature>
<dbReference type="GO" id="GO:0003779">
    <property type="term" value="F:actin binding"/>
    <property type="evidence" value="ECO:0007669"/>
    <property type="project" value="UniProtKB-KW"/>
</dbReference>
<dbReference type="SUPFAM" id="SSF47473">
    <property type="entry name" value="EF-hand"/>
    <property type="match status" value="3"/>
</dbReference>
<feature type="coiled-coil region" evidence="14">
    <location>
        <begin position="3350"/>
        <end position="3377"/>
    </location>
</feature>
<feature type="compositionally biased region" description="Low complexity" evidence="15">
    <location>
        <begin position="344"/>
        <end position="356"/>
    </location>
</feature>
<dbReference type="InterPro" id="IPR001202">
    <property type="entry name" value="WW_dom"/>
</dbReference>
<dbReference type="Gene3D" id="1.10.418.10">
    <property type="entry name" value="Calponin-like domain"/>
    <property type="match status" value="1"/>
</dbReference>
<keyword evidence="19" id="KW-1185">Reference proteome</keyword>
<keyword evidence="5" id="KW-0479">Metal-binding</keyword>
<feature type="compositionally biased region" description="Basic residues" evidence="15">
    <location>
        <begin position="4237"/>
        <end position="4248"/>
    </location>
</feature>
<evidence type="ECO:0000256" key="9">
    <source>
        <dbReference type="ARBA" id="ARBA00022837"/>
    </source>
</evidence>
<keyword evidence="8" id="KW-0862">Zinc</keyword>
<feature type="coiled-coil region" evidence="14">
    <location>
        <begin position="1037"/>
        <end position="1064"/>
    </location>
</feature>
<dbReference type="Gene3D" id="1.10.238.10">
    <property type="entry name" value="EF-hand"/>
    <property type="match status" value="2"/>
</dbReference>
<feature type="compositionally biased region" description="Polar residues" evidence="15">
    <location>
        <begin position="3810"/>
        <end position="3826"/>
    </location>
</feature>
<dbReference type="InterPro" id="IPR036872">
    <property type="entry name" value="CH_dom_sf"/>
</dbReference>
<dbReference type="Gene3D" id="2.20.70.10">
    <property type="match status" value="1"/>
</dbReference>
<feature type="domain" description="WW" evidence="16">
    <location>
        <begin position="3683"/>
        <end position="3718"/>
    </location>
</feature>
<feature type="compositionally biased region" description="Polar residues" evidence="15">
    <location>
        <begin position="3644"/>
        <end position="3655"/>
    </location>
</feature>
<feature type="region of interest" description="Disordered" evidence="15">
    <location>
        <begin position="3644"/>
        <end position="3678"/>
    </location>
</feature>
<keyword evidence="12" id="KW-0206">Cytoskeleton</keyword>
<feature type="region of interest" description="Disordered" evidence="15">
    <location>
        <begin position="4307"/>
        <end position="4357"/>
    </location>
</feature>
<dbReference type="InterPro" id="IPR036020">
    <property type="entry name" value="WW_dom_sf"/>
</dbReference>
<feature type="compositionally biased region" description="Polar residues" evidence="15">
    <location>
        <begin position="2455"/>
        <end position="2469"/>
    </location>
</feature>
<feature type="coiled-coil region" evidence="14">
    <location>
        <begin position="4781"/>
        <end position="4811"/>
    </location>
</feature>
<dbReference type="InterPro" id="IPR015153">
    <property type="entry name" value="EF-hand_dom_typ1"/>
</dbReference>
<dbReference type="InterPro" id="IPR000433">
    <property type="entry name" value="Znf_ZZ"/>
</dbReference>
<feature type="compositionally biased region" description="Polar residues" evidence="15">
    <location>
        <begin position="3669"/>
        <end position="3678"/>
    </location>
</feature>
<dbReference type="GO" id="GO:0008270">
    <property type="term" value="F:zinc ion binding"/>
    <property type="evidence" value="ECO:0007669"/>
    <property type="project" value="UniProtKB-KW"/>
</dbReference>
<dbReference type="SUPFAM" id="SSF51045">
    <property type="entry name" value="WW domain"/>
    <property type="match status" value="1"/>
</dbReference>
<proteinExistence type="predicted"/>
<feature type="domain" description="ZZ-type" evidence="18">
    <location>
        <begin position="4143"/>
        <end position="4199"/>
    </location>
</feature>
<feature type="region of interest" description="Disordered" evidence="15">
    <location>
        <begin position="2552"/>
        <end position="2576"/>
    </location>
</feature>
<dbReference type="PANTHER" id="PTHR12268:SF14">
    <property type="entry name" value="DYSTROPHIN-1"/>
    <property type="match status" value="1"/>
</dbReference>
<feature type="compositionally biased region" description="Acidic residues" evidence="15">
    <location>
        <begin position="357"/>
        <end position="371"/>
    </location>
</feature>
<dbReference type="Pfam" id="PF09068">
    <property type="entry name" value="EF-hand_2"/>
    <property type="match status" value="2"/>
</dbReference>
<dbReference type="CDD" id="cd02334">
    <property type="entry name" value="ZZ_dystrophin"/>
    <property type="match status" value="1"/>
</dbReference>
<keyword evidence="14" id="KW-0175">Coiled coil</keyword>
<feature type="compositionally biased region" description="Polar residues" evidence="15">
    <location>
        <begin position="3835"/>
        <end position="3852"/>
    </location>
</feature>
<dbReference type="GO" id="GO:0016010">
    <property type="term" value="C:dystrophin-associated glycoprotein complex"/>
    <property type="evidence" value="ECO:0007669"/>
    <property type="project" value="UniProtKB-ARBA"/>
</dbReference>
<dbReference type="GO" id="GO:0005856">
    <property type="term" value="C:cytoskeleton"/>
    <property type="evidence" value="ECO:0007669"/>
    <property type="project" value="UniProtKB-SubCell"/>
</dbReference>
<dbReference type="CDD" id="cd00201">
    <property type="entry name" value="WW"/>
    <property type="match status" value="1"/>
</dbReference>
<dbReference type="InterPro" id="IPR043145">
    <property type="entry name" value="Znf_ZZ_sf"/>
</dbReference>
<name>A0AA85EK45_9TREM</name>
<keyword evidence="4" id="KW-0963">Cytoplasm</keyword>
<dbReference type="InterPro" id="IPR011992">
    <property type="entry name" value="EF-hand-dom_pair"/>
</dbReference>
<comment type="subcellular location">
    <subcellularLocation>
        <location evidence="2">Cell membrane</location>
        <location evidence="2">Sarcolemma</location>
        <topology evidence="2">Peripheral membrane protein</topology>
        <orientation evidence="2">Cytoplasmic side</orientation>
    </subcellularLocation>
    <subcellularLocation>
        <location evidence="1">Cytoplasm</location>
        <location evidence="1">Cytoskeleton</location>
    </subcellularLocation>
</comment>
<organism evidence="19 20">
    <name type="scientific">Schistosoma rodhaini</name>
    <dbReference type="NCBI Taxonomy" id="6188"/>
    <lineage>
        <taxon>Eukaryota</taxon>
        <taxon>Metazoa</taxon>
        <taxon>Spiralia</taxon>
        <taxon>Lophotrochozoa</taxon>
        <taxon>Platyhelminthes</taxon>
        <taxon>Trematoda</taxon>
        <taxon>Digenea</taxon>
        <taxon>Strigeidida</taxon>
        <taxon>Schistosomatoidea</taxon>
        <taxon>Schistosomatidae</taxon>
        <taxon>Schistosoma</taxon>
    </lineage>
</organism>
<evidence type="ECO:0008006" key="21">
    <source>
        <dbReference type="Google" id="ProtNLM"/>
    </source>
</evidence>
<protein>
    <recommendedName>
        <fullName evidence="21">Calponin-homology (CH) domain-containing protein</fullName>
    </recommendedName>
</protein>
<dbReference type="PROSITE" id="PS01357">
    <property type="entry name" value="ZF_ZZ_1"/>
    <property type="match status" value="1"/>
</dbReference>
<dbReference type="SMART" id="SM00291">
    <property type="entry name" value="ZnF_ZZ"/>
    <property type="match status" value="1"/>
</dbReference>
<keyword evidence="6" id="KW-0677">Repeat</keyword>
<feature type="compositionally biased region" description="Polar residues" evidence="15">
    <location>
        <begin position="3150"/>
        <end position="3164"/>
    </location>
</feature>
<dbReference type="PROSITE" id="PS50021">
    <property type="entry name" value="CH"/>
    <property type="match status" value="1"/>
</dbReference>
<dbReference type="PROSITE" id="PS00019">
    <property type="entry name" value="ACTININ_1"/>
    <property type="match status" value="1"/>
</dbReference>
<reference evidence="19" key="1">
    <citation type="submission" date="2022-06" db="EMBL/GenBank/DDBJ databases">
        <authorList>
            <person name="Berger JAMES D."/>
            <person name="Berger JAMES D."/>
        </authorList>
    </citation>
    <scope>NUCLEOTIDE SEQUENCE [LARGE SCALE GENOMIC DNA]</scope>
</reference>
<sequence length="4922" mass="563929">MFHNFLKNFTLSHLNCMENNRCLQTQVRVFKRWVNVLLKQANAKEINDVLEIFTDHENLYNLCTYLASQKVACSKQTFPDYIPHLERAITILEKLYGNEIATVVQSAISEFTQNSTVDSEKLLKEYSPSSRTTEYSLLLLGLDTLWILIVAIRAGTGPSTNLVGSISSSGSTITKRSQSISSTGHSVPAALVSTRSPCVDRWLISQDKRLLAWCVAVTEGYPGISLTNFTHSWRDGLAFLAIAHQIRSELFTFESRLEKTPNQNLSLAFHLATAEFATPRLLEPVDMRPENIDARSTAVYLLELRKAVERDRKRRSRGILEVQTAAMIHGQSNEEPNVIVESRCSPTSTCSTSETSWLDDEIEGDSDDESGDINRLPDPDHFGTVIETTLAWLLAMEEQFGQNDLQEDQRNFTSNSYTMNKNDQLQSVHNEEDKNFILRLQRANSNETTLMHSAILKNIDEARDKFETHEDLTAHLSRRQMAVGRCLRLGNRLIKTHENLDNILKNSEVLNQKESNSVRTGVDAIDEKSSGSVEEKQRQIIIQQKLRELDPTVIQRQTVLLATRWNNLCRLNTAVGKRITASLLRRQTMLLSAIRIQLDKLENEQTLQLNQQIGPSIADIKKQLEANRCLEQLIESGEALAERLDNFITIVPQKTTDNEDNYVNDRGVENVIAELATRWSRLVSWVNTRYACLQNVLLYWRHFEEEANVLSDWLDERTDEVTKTVANLIPSVPNHHSNNILTISHSRYSSFGNDMDLNEQKLTNYKLLERAGSSGSSVMQTQDSMERITISKDNLNRDSLQQIVLTQNDAEMEAIDACLSPHESRWAQLLASLDRRAQAIREACGDTDSVSRLVEKIVDQLVSRWSQLRDPQINCEDWPEKDITDIEKYVESTTKKGLLNNIPNNCLRNQQNSQSEAKRLIESSHLTIHKATKISRFDMQPPPSPTGYRAEFETKAEELLNWLDNSAEILELITMDKRRALEISGQTQVLGRHNTLPHSENNNGGDDDDDDAIRVISRVTKELEDWKHIKQRVLLLGEQYRDELSQAGENIEELDQLFDEIEERWTYLDKLLIEANRQMRISNQSVEFQQEAAKIHALLIRSKDELLKLKNEDDLKEIPESKLFTNEMKSQSGNESEIDIANINKRFEDIKLLIVQVKDEISQPITIGHPEDADEQLATLNKMVKDFEATSEFLANWEMNSDNHLESSPSSSVKWNETLKDLRGQYKTVCTDLNMRIDFLQELSEQHELFLNQFEGIEKWLADMADYLDSVSRAHLPSVPVIQAQLQESCEALNDMKTLKPTLQKVDEVAQRLLEYFSSAYAELTTNRLQSLHNDWNEVRNLTKSNRDHLRAKLAEANSSTMISRNQEFPGTTILSNLSSSATTLINTHVTCKNDSANRLTANNNTSTANINNTPLSTSTTEFSTTDSSTILSSTTTPPTTTISNVVQVDIAKLEVWMQQSKEQLSQFSIINDPNDLKKLENIIKVISDKIIENRPILAAIDTCNAVSKTGQPILDTEALLTKAHFADLESAVAAERERLMAAIYHLDDFKTVLNSEKRWFETVKTNNERVKNSNYSEISEITDDLESLDRLSREHTIDDEERLNKLANALHESCVMGSAIMKELEVYKTELTLVKLEIDSTTAYLQSLLDQLRSVDERVVEIETSLLNIEDDLDNYFFNTQSIGDISELTDNLQTRIRDANNLIKDLDEMIEYKSLRPCTDCLTNRLENYKAQLQERVEPLSKILPQLSNPSVHLSKSNKLNMELKQIENKLCRLEVISVDPEDIKAAVSSGRTMLATLNELKTDLLNIMDNDESIYTNEKLNNECLSMLSEKHNQLVLQILSGLERLDKALPLIEELEQLMSQINENLLSVEEVTDYLETADCPVSRKDLIQKIYLQLTHLCQENGTFGQIRQVANKLKLLTPADKPELTAELFNEIEDHLHRVVMAKEIFQTQMDEVEKDTKCNELLENPMNQLKLRNIHTPEFIDTLTAEVYSNSTTKKSSGGYLLSINRLIDNLLKSDAQISSTLQNLAREIRIHFNGIINFNCYCLGTIGQLSLSQTDSCNEDYQCFSDNMVLETSVSERKTLLQTYFKFTESLFAQQRLYLEARLRDLIVTGGNNNSSDRLEDLLNLQSLWYETNEKLDKKFHKTTLLEEQLSTAQQLLIDYTKTPTSELYNQCIKILTELEQTYNWKLTLDKERLKYKDYLDINFIDLKKNKLITNDHIILNEELLNLYEKQLQCTNRLLNCIQNDLKYCHDGLTSQIGAYIDTLESELQTCNKSLLDSARILQEINDDIKLERKSQTNQIQSENSENINVLAQDNDEIVWLKVLLSTQKNRLDTYKNEFELNKNDWLKRYHLWQSFNERLRDLKITTDRLLKLQNEGNQIELSDIENKIKDTCTEFASLREHSSKLINMNSTRIKAPVKQYSLPSSTGISSIITSSTFTGALDPIATSSTSSNDENQQTKTDIHNNDKPPTVLPRRHSLYRGHSIQSIEHDHEFVRYELNRLENELLSLCRKYGTLNYVAQPLTVKKTSNTSIYPEKSVNELNPSQQITNNKLSSENDTNHNNKNNKSFNQVFSVKEIPGNFENSCTSTETNGKEINDQTVQSDDIKTCLIGLNESIDWFIHESCLIPVNISEYIDSGKKLDDYFMDDRFWCIKSQTNQSPNSNSTNNKRIEVNNNYVQLKLKELHDIEWKAMDWRNCIEIFNDKSKVLLKSSTLSDHSAELSKLEATCSKSQTILNYAFNSLLKYPEILHTFKTDLAKIEGSIRQIELIKNSAEDPDQIIQELSISKWLKMLCQQTKSHKSKRDGLATNECIKELDPQYGKLGIQLVLLGNLWNSAQNHLSELNQKVYDSMEFTYSASIQNYVQDILDEWDNLSNTLQLPSASSEFISTTISMTENKILLNHKPILENTVGSQTMKTTNESISSSAIITSQMNECYVTKATKTVDTLESPPITSVISKPSETTSTVSTVICHNSISPILNRMRNEIQQLTRWLTTIRNILETSQAKLGDRFDQDTESQQLQQIKQAITDGILSEKLVVYHPATIQLKIKQFLTEFEARKPQIERIHYEKERLLSWTTKNPSVEELTTQIDQLQNQWNSVEQQMIERSEKLDQMLSGIQTLKELERDVEREISKTEADLQSVDTSKNQSNDQSLSTSRILVMTPETCRKHLQELIDSLPQRSAKIKFYQKECEALIKQFHTEDTSRIRADMEQTIKRWNELEKSIKKTKTLYLHEALTPVYDHFKEQQTKLKDRRTSSSDGIRKPTLNEQLEIIENKFIQISKLEAELNQTGSHMDNQLLNEKRAHLVTESQTLQAEINMIATQIASSAKSSAQALNVLPNQEFFRRLRQLRDKIANLRRTMQLNSNQSNLYLTKLKKLNDWLSHRDAAFREILVPVQGDMGNVISLREQLLGLFQELNSNRLQIEEVLCHTNAQHDSINQTKLNLSNERESEVDSDLSDSGCKNNLEQKSNIEDRTLRTNRRIARHLYHLKKKWLNLNNNMLDFKCQLDGIWERLSNFNSLLNDAATQVKSAESVTLKWIPIEFLPSEHIKTELDQTKSFYEACEPLAHSLDSLERQVLQLQEIQVQIEPKLRVQLNCIRNEFERIRVITQTRIHQLNQSLSALQMMPQRPKYQTVTRNSSQRTQASRHEAIEPVDQTIPATSGQSKNVPLHDSVHLPWERCVHPSGTQVPYYKNHETQETQWDHPILCDLMKSMKQFNTVRFSDYRTGLKLRRLQKELCFDSISISIVAECLKHIGHSQTLSNPMLGQQTADPFDRMISVPQIIDYLLQLFNHTRTLYGLNSHNQKPTTDSSYGHSSGVDADNSKVNESCLNNTHGSNSNLKDGINERYSTLPGSRPSDCELKSSTIESQNHSRNCMGSFLRSSSTSRPSKSTLFSSPSAEPENSRKLTKTPVRDPCSHTIENENTLSEDNRSSSLPVCTIMQVNNYNNNKDMSSINRDRRNTMRRRKHYLIGSIKRPVNVCVDLILNWLLNVYDRMRCGTIRVLSFKVALALMSMANLDEKYRYLFSLISDRDGCVDEQRLGALLYECVLIPRNLGETGQFGNEDFNQYVKTCFQQVLEISKHSDKIDGTLTYHSKPSARIVHFLTWLRLNPQMLTWLPLLHRLALSEQVIHHIRCSVCHNQPLIGLRYRCLRCLNFDMCQQCFFAGRTSRNHKLTHPMQEYCSHSTSTDSFKDFTRIVRNRFRSRDRLNDENERRKINNTNGQKVRRSSRSRTTCKRNSLNSFDEDKPRPAPTYSRDPSSDFAEYQNLDTPFVNDQKCPYRNSISNTQSPQHYFLNETSNNYNNNDDSNQRPTPSCRPLSNVAMPSNQYSMPPRASSDTQSSMARQKNVNANLFTTPPPPLTTTTPSPQTIQLNSRLKADIDRSYKPTDERVNNQQYHGDNEEHKLIARYSQELRQYSEPELPHLQQTSVLQSMSCSTGPMIMERSTISDGISTNVPGMDVEQTQPFISEHLSLDRRQIDRGVAFPSLGFGNPALRGSFSGWTPRALNGTLRVDNQFGLTGHLAQTSYQTPMGQDVNPDIYARHIQRTFSLRARSQPPPEIQETMWKHNGSTNILSRPPTYLTNYPIQQLQQQPYGQMQQTVRSLEDEHRALQYEYDRLRQRSTTPTNISGSYGTMNRIQYSQQRVNARIPHPNPLLYPQPFQSTETGRVNGIQRTITPTNSPCRTIPINSGHIFSSPLDSGIVPLSAQNLPGRANSSSLDLGYTADQCTTESTSALYKYQGHMNEAILFEGVANEPHQESRLLWEHKGRLEARMVMLEEHNRQLEQQLQRLRQYLVSGNSAPDPIPLHNTNPTGEFVHRAIGNQNNVSIRQRSSSGGMNKNNSKNCSETIGQLIGTPMESNQQYNSNRQVAQRSYSERSSENLKHPLPHRMTDDIITDISQRKPELRL</sequence>
<dbReference type="Pfam" id="PF00307">
    <property type="entry name" value="CH"/>
    <property type="match status" value="1"/>
</dbReference>
<feature type="region of interest" description="Disordered" evidence="15">
    <location>
        <begin position="3144"/>
        <end position="3164"/>
    </location>
</feature>
<evidence type="ECO:0000256" key="1">
    <source>
        <dbReference type="ARBA" id="ARBA00004245"/>
    </source>
</evidence>
<keyword evidence="3" id="KW-1003">Cell membrane</keyword>
<evidence type="ECO:0000256" key="2">
    <source>
        <dbReference type="ARBA" id="ARBA00004278"/>
    </source>
</evidence>
<keyword evidence="9" id="KW-0106">Calcium</keyword>
<feature type="compositionally biased region" description="Polar residues" evidence="15">
    <location>
        <begin position="2552"/>
        <end position="2565"/>
    </location>
</feature>
<dbReference type="InterPro" id="IPR001589">
    <property type="entry name" value="Actinin_actin-bd_CS"/>
</dbReference>
<feature type="region of interest" description="Disordered" evidence="15">
    <location>
        <begin position="4884"/>
        <end position="4906"/>
    </location>
</feature>
<evidence type="ECO:0000256" key="7">
    <source>
        <dbReference type="ARBA" id="ARBA00022771"/>
    </source>
</evidence>
<evidence type="ECO:0000259" key="16">
    <source>
        <dbReference type="PROSITE" id="PS50020"/>
    </source>
</evidence>
<feature type="region of interest" description="Disordered" evidence="15">
    <location>
        <begin position="344"/>
        <end position="380"/>
    </location>
</feature>
<evidence type="ECO:0000313" key="19">
    <source>
        <dbReference type="Proteomes" id="UP000050792"/>
    </source>
</evidence>
<dbReference type="GO" id="GO:0099536">
    <property type="term" value="P:synaptic signaling"/>
    <property type="evidence" value="ECO:0007669"/>
    <property type="project" value="TreeGrafter"/>
</dbReference>
<evidence type="ECO:0000256" key="3">
    <source>
        <dbReference type="ARBA" id="ARBA00022475"/>
    </source>
</evidence>
<keyword evidence="10" id="KW-0472">Membrane</keyword>
<dbReference type="Proteomes" id="UP000050792">
    <property type="component" value="Unassembled WGS sequence"/>
</dbReference>
<dbReference type="SUPFAM" id="SSF46966">
    <property type="entry name" value="Spectrin repeat"/>
    <property type="match status" value="4"/>
</dbReference>
<dbReference type="WBParaSite" id="SRDH1_11850.5">
    <property type="protein sequence ID" value="SRDH1_11850.5"/>
    <property type="gene ID" value="SRDH1_11850"/>
</dbReference>